<dbReference type="RefSeq" id="WP_076555334.1">
    <property type="nucleotide sequence ID" value="NZ_FTNU01000008.1"/>
</dbReference>
<evidence type="ECO:0000313" key="7">
    <source>
        <dbReference type="Proteomes" id="UP000187495"/>
    </source>
</evidence>
<keyword evidence="7" id="KW-1185">Reference proteome</keyword>
<dbReference type="InterPro" id="IPR020020">
    <property type="entry name" value="Luciferase-type_oxidoreductase"/>
</dbReference>
<evidence type="ECO:0000256" key="2">
    <source>
        <dbReference type="ARBA" id="ARBA00022643"/>
    </source>
</evidence>
<dbReference type="PANTHER" id="PTHR30011:SF16">
    <property type="entry name" value="C2H2 FINGER DOMAIN TRANSCRIPTION FACTOR (EUROFUNG)-RELATED"/>
    <property type="match status" value="1"/>
</dbReference>
<dbReference type="Proteomes" id="UP000187495">
    <property type="component" value="Unassembled WGS sequence"/>
</dbReference>
<name>A0A1N7EYE8_9GAMM</name>
<evidence type="ECO:0000256" key="4">
    <source>
        <dbReference type="ARBA" id="ARBA00023033"/>
    </source>
</evidence>
<accession>A0A1N7EYE8</accession>
<dbReference type="Pfam" id="PF00296">
    <property type="entry name" value="Bac_luciferase"/>
    <property type="match status" value="1"/>
</dbReference>
<dbReference type="GO" id="GO:0004497">
    <property type="term" value="F:monooxygenase activity"/>
    <property type="evidence" value="ECO:0007669"/>
    <property type="project" value="UniProtKB-KW"/>
</dbReference>
<dbReference type="EMBL" id="FTNU01000008">
    <property type="protein sequence ID" value="SIR93109.1"/>
    <property type="molecule type" value="Genomic_DNA"/>
</dbReference>
<gene>
    <name evidence="6" type="ORF">SAMN02745664_10861</name>
</gene>
<dbReference type="PANTHER" id="PTHR30011">
    <property type="entry name" value="ALKANESULFONATE MONOOXYGENASE-RELATED"/>
    <property type="match status" value="1"/>
</dbReference>
<reference evidence="7" key="1">
    <citation type="submission" date="2017-01" db="EMBL/GenBank/DDBJ databases">
        <authorList>
            <person name="Varghese N."/>
            <person name="Submissions S."/>
        </authorList>
    </citation>
    <scope>NUCLEOTIDE SEQUENCE [LARGE SCALE GENOMIC DNA]</scope>
    <source>
        <strain evidence="7">DSM 21768</strain>
    </source>
</reference>
<dbReference type="NCBIfam" id="TIGR03571">
    <property type="entry name" value="lucif_BA3436"/>
    <property type="match status" value="1"/>
</dbReference>
<dbReference type="STRING" id="34061.B0189_10595"/>
<dbReference type="AlphaFoldDB" id="A0A1N7EYE8"/>
<keyword evidence="2" id="KW-0288">FMN</keyword>
<evidence type="ECO:0000256" key="1">
    <source>
        <dbReference type="ARBA" id="ARBA00022630"/>
    </source>
</evidence>
<dbReference type="InterPro" id="IPR011251">
    <property type="entry name" value="Luciferase-like_dom"/>
</dbReference>
<keyword evidence="1" id="KW-0285">Flavoprotein</keyword>
<evidence type="ECO:0000259" key="5">
    <source>
        <dbReference type="Pfam" id="PF00296"/>
    </source>
</evidence>
<evidence type="ECO:0000256" key="3">
    <source>
        <dbReference type="ARBA" id="ARBA00023002"/>
    </source>
</evidence>
<dbReference type="InterPro" id="IPR036661">
    <property type="entry name" value="Luciferase-like_sf"/>
</dbReference>
<proteinExistence type="predicted"/>
<dbReference type="GO" id="GO:0016705">
    <property type="term" value="F:oxidoreductase activity, acting on paired donors, with incorporation or reduction of molecular oxygen"/>
    <property type="evidence" value="ECO:0007669"/>
    <property type="project" value="InterPro"/>
</dbReference>
<organism evidence="6 7">
    <name type="scientific">Moraxella cuniculi DSM 21768</name>
    <dbReference type="NCBI Taxonomy" id="1122245"/>
    <lineage>
        <taxon>Bacteria</taxon>
        <taxon>Pseudomonadati</taxon>
        <taxon>Pseudomonadota</taxon>
        <taxon>Gammaproteobacteria</taxon>
        <taxon>Moraxellales</taxon>
        <taxon>Moraxellaceae</taxon>
        <taxon>Moraxella</taxon>
    </lineage>
</organism>
<dbReference type="Gene3D" id="3.20.20.30">
    <property type="entry name" value="Luciferase-like domain"/>
    <property type="match status" value="1"/>
</dbReference>
<protein>
    <submittedName>
        <fullName evidence="6">Luciferase-type oxidoreductase, BA3436 family</fullName>
    </submittedName>
</protein>
<keyword evidence="3" id="KW-0560">Oxidoreductase</keyword>
<feature type="domain" description="Luciferase-like" evidence="5">
    <location>
        <begin position="27"/>
        <end position="237"/>
    </location>
</feature>
<dbReference type="SUPFAM" id="SSF51679">
    <property type="entry name" value="Bacterial luciferase-like"/>
    <property type="match status" value="1"/>
</dbReference>
<sequence length="319" mass="35393">MQNLNLLPTLANHAGFSQIFQKDKLTFGLIAPFKGYAEHIPDNLTDIGDTAVLAEKLGFSALWVRDVPFFDPNFGDVGQGLDPIVTLGFLTAKTHNIALGTAGLVAPLRSPIHIAKTAVSLATLSDNRFVLGLSSGDRPIEYPAFQAAFENRAERFRESIEMIKTLTEQTFPHYQGKHYGNLTGELDLLPKPTQPLPMVAIGRARQEMQWLANVPDAWIWHGVDPKQTANIVKTLAELNQDGFWHPFGYANFVEVLENPNAPAQLFNNIYLRGGSNALREFWQEQKTQGLAHTTLNLKPTNRPTAEVLQDLAENVLAKM</sequence>
<dbReference type="InterPro" id="IPR051260">
    <property type="entry name" value="Diverse_substr_monoxygenases"/>
</dbReference>
<keyword evidence="4" id="KW-0503">Monooxygenase</keyword>
<evidence type="ECO:0000313" key="6">
    <source>
        <dbReference type="EMBL" id="SIR93109.1"/>
    </source>
</evidence>